<dbReference type="InterPro" id="IPR025218">
    <property type="entry name" value="DUF4426"/>
</dbReference>
<reference evidence="2 3" key="1">
    <citation type="journal article" date="2013" name="Antonie Van Leeuwenhoek">
        <title>Echinimonas agarilytica gen. nov., sp. nov., a new gammaproteobacterium isolated from the sea urchin Strongylocentrotus intermedius.</title>
        <authorList>
            <person name="Nedashkovskaya O.I."/>
            <person name="Stenkova A.M."/>
            <person name="Zhukova N.V."/>
            <person name="Van Trappen S."/>
            <person name="Lee J.S."/>
            <person name="Kim S.B."/>
        </authorList>
    </citation>
    <scope>NUCLEOTIDE SEQUENCE [LARGE SCALE GENOMIC DNA]</scope>
    <source>
        <strain evidence="2 3">KMM 6351</strain>
    </source>
</reference>
<dbReference type="AlphaFoldDB" id="A0AA42B6L1"/>
<gene>
    <name evidence="2" type="ORF">NAF29_04355</name>
</gene>
<dbReference type="Proteomes" id="UP001165393">
    <property type="component" value="Unassembled WGS sequence"/>
</dbReference>
<protein>
    <submittedName>
        <fullName evidence="2">DUF4426 domain-containing protein</fullName>
    </submittedName>
</protein>
<dbReference type="EMBL" id="JAMQGP010000002">
    <property type="protein sequence ID" value="MCM2678907.1"/>
    <property type="molecule type" value="Genomic_DNA"/>
</dbReference>
<evidence type="ECO:0000313" key="2">
    <source>
        <dbReference type="EMBL" id="MCM2678907.1"/>
    </source>
</evidence>
<keyword evidence="3" id="KW-1185">Reference proteome</keyword>
<sequence>MKAFKLIIAAVMGFMIWLPNASAEMKKVGPYEVHFSAFESTFLTPEIAKTYQINRSRYHAVINVSILDTRNANAAIKTPLTGEAKNLLGHNVTLSFKEIIEGNAVYYIDQLKYSNEETFRFYLVIKTDEGEYPVQFIKKFYVN</sequence>
<dbReference type="RefSeq" id="WP_251260282.1">
    <property type="nucleotide sequence ID" value="NZ_JAMQGP010000002.1"/>
</dbReference>
<organism evidence="2 3">
    <name type="scientific">Echinimonas agarilytica</name>
    <dbReference type="NCBI Taxonomy" id="1215918"/>
    <lineage>
        <taxon>Bacteria</taxon>
        <taxon>Pseudomonadati</taxon>
        <taxon>Pseudomonadota</taxon>
        <taxon>Gammaproteobacteria</taxon>
        <taxon>Alteromonadales</taxon>
        <taxon>Echinimonadaceae</taxon>
        <taxon>Echinimonas</taxon>
    </lineage>
</organism>
<dbReference type="Pfam" id="PF14467">
    <property type="entry name" value="DUF4426"/>
    <property type="match status" value="1"/>
</dbReference>
<evidence type="ECO:0000259" key="1">
    <source>
        <dbReference type="Pfam" id="PF14467"/>
    </source>
</evidence>
<dbReference type="Gene3D" id="2.60.40.3340">
    <property type="entry name" value="Domain of unknown function DUF4426"/>
    <property type="match status" value="1"/>
</dbReference>
<feature type="domain" description="DUF4426" evidence="1">
    <location>
        <begin position="26"/>
        <end position="142"/>
    </location>
</feature>
<accession>A0AA42B6L1</accession>
<name>A0AA42B6L1_9GAMM</name>
<comment type="caution">
    <text evidence="2">The sequence shown here is derived from an EMBL/GenBank/DDBJ whole genome shotgun (WGS) entry which is preliminary data.</text>
</comment>
<evidence type="ECO:0000313" key="3">
    <source>
        <dbReference type="Proteomes" id="UP001165393"/>
    </source>
</evidence>
<proteinExistence type="predicted"/>